<name>A0ABV5SYL0_9MICO</name>
<sequence>MAESPEKTQARFLELLRRALMGWQDKVDNDFSVGNSSKELASLESDPVYAQFGLASNGYVLIRLMGRMSISIGRRLGELYDNLPKYVAAARFGLTPSDVAAKIVGLNLDVCIPFSLLTEEDRVLALAATEAATGQAVDPARRGLGIEIRYNFNPNDSARLRKDVAMAEGLIAEGLVPIYLVFSGISPRAEAIARLKRAGWLFLIADDAAAYTKELLGLDLSSLLSSESVQAEVRAGTDGIMSAIVGSVAMKNALSDYPPENA</sequence>
<evidence type="ECO:0000313" key="2">
    <source>
        <dbReference type="Proteomes" id="UP001589611"/>
    </source>
</evidence>
<gene>
    <name evidence="1" type="ORF">ACFFPJ_01775</name>
</gene>
<dbReference type="EMBL" id="JBHMBE010000001">
    <property type="protein sequence ID" value="MFB9644521.1"/>
    <property type="molecule type" value="Genomic_DNA"/>
</dbReference>
<dbReference type="RefSeq" id="WP_344711093.1">
    <property type="nucleotide sequence ID" value="NZ_BAAAWH010000001.1"/>
</dbReference>
<comment type="caution">
    <text evidence="1">The sequence shown here is derived from an EMBL/GenBank/DDBJ whole genome shotgun (WGS) entry which is preliminary data.</text>
</comment>
<evidence type="ECO:0000313" key="1">
    <source>
        <dbReference type="EMBL" id="MFB9644521.1"/>
    </source>
</evidence>
<proteinExistence type="predicted"/>
<reference evidence="1 2" key="1">
    <citation type="submission" date="2024-09" db="EMBL/GenBank/DDBJ databases">
        <authorList>
            <person name="Sun Q."/>
            <person name="Mori K."/>
        </authorList>
    </citation>
    <scope>NUCLEOTIDE SEQUENCE [LARGE SCALE GENOMIC DNA]</scope>
    <source>
        <strain evidence="1 2">JCM 1342</strain>
    </source>
</reference>
<organism evidence="1 2">
    <name type="scientific">Microbacterium terregens</name>
    <dbReference type="NCBI Taxonomy" id="69363"/>
    <lineage>
        <taxon>Bacteria</taxon>
        <taxon>Bacillati</taxon>
        <taxon>Actinomycetota</taxon>
        <taxon>Actinomycetes</taxon>
        <taxon>Micrococcales</taxon>
        <taxon>Microbacteriaceae</taxon>
        <taxon>Microbacterium</taxon>
    </lineage>
</organism>
<keyword evidence="2" id="KW-1185">Reference proteome</keyword>
<accession>A0ABV5SYL0</accession>
<protein>
    <submittedName>
        <fullName evidence="1">Uncharacterized protein</fullName>
    </submittedName>
</protein>
<dbReference type="Proteomes" id="UP001589611">
    <property type="component" value="Unassembled WGS sequence"/>
</dbReference>